<keyword evidence="1" id="KW-0812">Transmembrane</keyword>
<sequence>MEKKELITGVFYSVIAALGQGGGFVLVKHGMSFGVSEFDALLLRVLVSVVAVALFVVLTGKTKTVIKSAKNLKAMLFVFLGTTVGLIAGSLLGFVAVNNTKIGIATTLISTSPIVLLPVARFVYKEKVTLIAIAGTVVTIGGVTLLLLR</sequence>
<gene>
    <name evidence="3" type="ORF">GF359_01165</name>
</gene>
<evidence type="ECO:0000313" key="3">
    <source>
        <dbReference type="EMBL" id="MBD3363804.1"/>
    </source>
</evidence>
<dbReference type="AlphaFoldDB" id="A0A9D5K818"/>
<keyword evidence="1" id="KW-1133">Transmembrane helix</keyword>
<feature type="transmembrane region" description="Helical" evidence="1">
    <location>
        <begin position="7"/>
        <end position="29"/>
    </location>
</feature>
<feature type="domain" description="EamA" evidence="2">
    <location>
        <begin position="8"/>
        <end position="147"/>
    </location>
</feature>
<evidence type="ECO:0000313" key="4">
    <source>
        <dbReference type="Proteomes" id="UP000630660"/>
    </source>
</evidence>
<name>A0A9D5K818_UNCW3</name>
<dbReference type="Proteomes" id="UP000630660">
    <property type="component" value="Unassembled WGS sequence"/>
</dbReference>
<feature type="transmembrane region" description="Helical" evidence="1">
    <location>
        <begin position="130"/>
        <end position="148"/>
    </location>
</feature>
<dbReference type="EMBL" id="WJKJ01000032">
    <property type="protein sequence ID" value="MBD3363804.1"/>
    <property type="molecule type" value="Genomic_DNA"/>
</dbReference>
<dbReference type="InterPro" id="IPR000620">
    <property type="entry name" value="EamA_dom"/>
</dbReference>
<dbReference type="SUPFAM" id="SSF103481">
    <property type="entry name" value="Multidrug resistance efflux transporter EmrE"/>
    <property type="match status" value="1"/>
</dbReference>
<reference evidence="3" key="1">
    <citation type="submission" date="2019-11" db="EMBL/GenBank/DDBJ databases">
        <title>Microbial mats filling the niche in hypersaline microbial mats.</title>
        <authorList>
            <person name="Wong H.L."/>
            <person name="Macleod F.I."/>
            <person name="White R.A. III"/>
            <person name="Burns B.P."/>
        </authorList>
    </citation>
    <scope>NUCLEOTIDE SEQUENCE</scope>
    <source>
        <strain evidence="3">Bin_327</strain>
    </source>
</reference>
<evidence type="ECO:0000256" key="1">
    <source>
        <dbReference type="SAM" id="Phobius"/>
    </source>
</evidence>
<proteinExistence type="predicted"/>
<dbReference type="PANTHER" id="PTHR22911">
    <property type="entry name" value="ACYL-MALONYL CONDENSING ENZYME-RELATED"/>
    <property type="match status" value="1"/>
</dbReference>
<dbReference type="PANTHER" id="PTHR22911:SF79">
    <property type="entry name" value="MOBA-LIKE NTP TRANSFERASE DOMAIN-CONTAINING PROTEIN"/>
    <property type="match status" value="1"/>
</dbReference>
<dbReference type="InterPro" id="IPR037185">
    <property type="entry name" value="EmrE-like"/>
</dbReference>
<dbReference type="Pfam" id="PF00892">
    <property type="entry name" value="EamA"/>
    <property type="match status" value="1"/>
</dbReference>
<feature type="transmembrane region" description="Helical" evidence="1">
    <location>
        <begin position="102"/>
        <end position="123"/>
    </location>
</feature>
<keyword evidence="1" id="KW-0472">Membrane</keyword>
<comment type="caution">
    <text evidence="3">The sequence shown here is derived from an EMBL/GenBank/DDBJ whole genome shotgun (WGS) entry which is preliminary data.</text>
</comment>
<evidence type="ECO:0000259" key="2">
    <source>
        <dbReference type="Pfam" id="PF00892"/>
    </source>
</evidence>
<feature type="transmembrane region" description="Helical" evidence="1">
    <location>
        <begin position="72"/>
        <end position="96"/>
    </location>
</feature>
<feature type="transmembrane region" description="Helical" evidence="1">
    <location>
        <begin position="41"/>
        <end position="60"/>
    </location>
</feature>
<dbReference type="GO" id="GO:0016020">
    <property type="term" value="C:membrane"/>
    <property type="evidence" value="ECO:0007669"/>
    <property type="project" value="InterPro"/>
</dbReference>
<organism evidence="3 4">
    <name type="scientific">candidate division WOR-3 bacterium</name>
    <dbReference type="NCBI Taxonomy" id="2052148"/>
    <lineage>
        <taxon>Bacteria</taxon>
        <taxon>Bacteria division WOR-3</taxon>
    </lineage>
</organism>
<accession>A0A9D5K818</accession>
<protein>
    <submittedName>
        <fullName evidence="3">EamA family transporter</fullName>
    </submittedName>
</protein>